<organism evidence="2 3">
    <name type="scientific">Candidatus Scybalenecus merdavium</name>
    <dbReference type="NCBI Taxonomy" id="2840939"/>
    <lineage>
        <taxon>Bacteria</taxon>
        <taxon>Bacillati</taxon>
        <taxon>Bacillota</taxon>
        <taxon>Clostridia</taxon>
        <taxon>Eubacteriales</taxon>
        <taxon>Oscillospiraceae</taxon>
        <taxon>Oscillospiraceae incertae sedis</taxon>
        <taxon>Candidatus Scybalenecus</taxon>
    </lineage>
</organism>
<dbReference type="AlphaFoldDB" id="A0A9D1MUL5"/>
<dbReference type="Proteomes" id="UP000824125">
    <property type="component" value="Unassembled WGS sequence"/>
</dbReference>
<comment type="caution">
    <text evidence="2">The sequence shown here is derived from an EMBL/GenBank/DDBJ whole genome shotgun (WGS) entry which is preliminary data.</text>
</comment>
<reference evidence="2" key="2">
    <citation type="journal article" date="2021" name="PeerJ">
        <title>Extensive microbial diversity within the chicken gut microbiome revealed by metagenomics and culture.</title>
        <authorList>
            <person name="Gilroy R."/>
            <person name="Ravi A."/>
            <person name="Getino M."/>
            <person name="Pursley I."/>
            <person name="Horton D.L."/>
            <person name="Alikhan N.F."/>
            <person name="Baker D."/>
            <person name="Gharbi K."/>
            <person name="Hall N."/>
            <person name="Watson M."/>
            <person name="Adriaenssens E.M."/>
            <person name="Foster-Nyarko E."/>
            <person name="Jarju S."/>
            <person name="Secka A."/>
            <person name="Antonio M."/>
            <person name="Oren A."/>
            <person name="Chaudhuri R.R."/>
            <person name="La Ragione R."/>
            <person name="Hildebrand F."/>
            <person name="Pallen M.J."/>
        </authorList>
    </citation>
    <scope>NUCLEOTIDE SEQUENCE</scope>
    <source>
        <strain evidence="2">CHK176-6737</strain>
    </source>
</reference>
<evidence type="ECO:0000313" key="2">
    <source>
        <dbReference type="EMBL" id="HIU69195.1"/>
    </source>
</evidence>
<gene>
    <name evidence="2" type="ORF">IAD23_04480</name>
</gene>
<reference evidence="2" key="1">
    <citation type="submission" date="2020-10" db="EMBL/GenBank/DDBJ databases">
        <authorList>
            <person name="Gilroy R."/>
        </authorList>
    </citation>
    <scope>NUCLEOTIDE SEQUENCE</scope>
    <source>
        <strain evidence="2">CHK176-6737</strain>
    </source>
</reference>
<keyword evidence="1" id="KW-0472">Membrane</keyword>
<protein>
    <submittedName>
        <fullName evidence="2">Uncharacterized protein</fullName>
    </submittedName>
</protein>
<evidence type="ECO:0000256" key="1">
    <source>
        <dbReference type="SAM" id="Phobius"/>
    </source>
</evidence>
<proteinExistence type="predicted"/>
<feature type="transmembrane region" description="Helical" evidence="1">
    <location>
        <begin position="38"/>
        <end position="57"/>
    </location>
</feature>
<evidence type="ECO:0000313" key="3">
    <source>
        <dbReference type="Proteomes" id="UP000824125"/>
    </source>
</evidence>
<dbReference type="EMBL" id="DVNM01000024">
    <property type="protein sequence ID" value="HIU69195.1"/>
    <property type="molecule type" value="Genomic_DNA"/>
</dbReference>
<sequence length="94" mass="10385">MKDKILTAVSAVMVLVPWTIFPLRQNDWALESPTAEIMIVSYAVFMIASGVFSILAYKKGNVQNNVMKVTMMINSIYAVAAVALLGIMAFQNLR</sequence>
<name>A0A9D1MUL5_9FIRM</name>
<keyword evidence="1" id="KW-0812">Transmembrane</keyword>
<accession>A0A9D1MUL5</accession>
<keyword evidence="1" id="KW-1133">Transmembrane helix</keyword>
<feature type="transmembrane region" description="Helical" evidence="1">
    <location>
        <begin position="69"/>
        <end position="90"/>
    </location>
</feature>